<sequence length="130" mass="13381">MGDLTAGMTAADWCTAVLLPLGALFSLVGTIGVVRFPTLLGRMHAATKPDTVGLVLLLVGAAFQLPDIGSAAPLALVALFQLVTVPVLAQTLGRVAYSRGEVDPDHLVVDELADAIAAADDRELPPGRTP</sequence>
<comment type="caution">
    <text evidence="3">The sequence shown here is derived from an EMBL/GenBank/DDBJ whole genome shotgun (WGS) entry which is preliminary data.</text>
</comment>
<proteinExistence type="inferred from homology"/>
<dbReference type="NCBIfam" id="TIGR01300">
    <property type="entry name" value="CPA3_mnhG_phaG"/>
    <property type="match status" value="1"/>
</dbReference>
<accession>A0A2P8DTX2</accession>
<keyword evidence="4" id="KW-1185">Reference proteome</keyword>
<keyword evidence="2" id="KW-1133">Transmembrane helix</keyword>
<dbReference type="Proteomes" id="UP000240542">
    <property type="component" value="Unassembled WGS sequence"/>
</dbReference>
<dbReference type="RefSeq" id="WP_394339723.1">
    <property type="nucleotide sequence ID" value="NZ_PYGA01000001.1"/>
</dbReference>
<dbReference type="AlphaFoldDB" id="A0A2P8DTX2"/>
<evidence type="ECO:0000313" key="4">
    <source>
        <dbReference type="Proteomes" id="UP000240542"/>
    </source>
</evidence>
<dbReference type="EMBL" id="PYGA01000001">
    <property type="protein sequence ID" value="PSL00667.1"/>
    <property type="molecule type" value="Genomic_DNA"/>
</dbReference>
<evidence type="ECO:0000256" key="2">
    <source>
        <dbReference type="SAM" id="Phobius"/>
    </source>
</evidence>
<organism evidence="3 4">
    <name type="scientific">Murinocardiopsis flavida</name>
    <dbReference type="NCBI Taxonomy" id="645275"/>
    <lineage>
        <taxon>Bacteria</taxon>
        <taxon>Bacillati</taxon>
        <taxon>Actinomycetota</taxon>
        <taxon>Actinomycetes</taxon>
        <taxon>Streptosporangiales</taxon>
        <taxon>Nocardiopsidaceae</taxon>
        <taxon>Murinocardiopsis</taxon>
    </lineage>
</organism>
<dbReference type="PANTHER" id="PTHR34703:SF1">
    <property type="entry name" value="ANTIPORTER SUBUNIT MNHG2-RELATED"/>
    <property type="match status" value="1"/>
</dbReference>
<feature type="transmembrane region" description="Helical" evidence="2">
    <location>
        <begin position="15"/>
        <end position="34"/>
    </location>
</feature>
<dbReference type="Pfam" id="PF03334">
    <property type="entry name" value="PhaG_MnhG_YufB"/>
    <property type="match status" value="1"/>
</dbReference>
<dbReference type="GO" id="GO:0015385">
    <property type="term" value="F:sodium:proton antiporter activity"/>
    <property type="evidence" value="ECO:0007669"/>
    <property type="project" value="TreeGrafter"/>
</dbReference>
<evidence type="ECO:0000256" key="1">
    <source>
        <dbReference type="ARBA" id="ARBA00008404"/>
    </source>
</evidence>
<keyword evidence="2" id="KW-0812">Transmembrane</keyword>
<evidence type="ECO:0000313" key="3">
    <source>
        <dbReference type="EMBL" id="PSL00667.1"/>
    </source>
</evidence>
<keyword evidence="2" id="KW-0472">Membrane</keyword>
<comment type="similarity">
    <text evidence="1">Belongs to the CPA3 antiporters (TC 2.A.63) subunit G family.</text>
</comment>
<protein>
    <submittedName>
        <fullName evidence="3">Multisubunit sodium/proton antiporter MrpG subunit</fullName>
    </submittedName>
</protein>
<reference evidence="3 4" key="1">
    <citation type="submission" date="2018-03" db="EMBL/GenBank/DDBJ databases">
        <title>Genomic Encyclopedia of Archaeal and Bacterial Type Strains, Phase II (KMG-II): from individual species to whole genera.</title>
        <authorList>
            <person name="Goeker M."/>
        </authorList>
    </citation>
    <scope>NUCLEOTIDE SEQUENCE [LARGE SCALE GENOMIC DNA]</scope>
    <source>
        <strain evidence="3 4">DSM 45312</strain>
    </source>
</reference>
<dbReference type="PANTHER" id="PTHR34703">
    <property type="entry name" value="ANTIPORTER SUBUNIT MNHG2-RELATED"/>
    <property type="match status" value="1"/>
</dbReference>
<name>A0A2P8DTX2_9ACTN</name>
<dbReference type="NCBIfam" id="NF009314">
    <property type="entry name" value="PRK12674.1-2"/>
    <property type="match status" value="1"/>
</dbReference>
<gene>
    <name evidence="3" type="ORF">CLV63_101141</name>
</gene>
<dbReference type="InterPro" id="IPR005133">
    <property type="entry name" value="PhaG_MnhG_YufB"/>
</dbReference>